<dbReference type="Proteomes" id="UP000310334">
    <property type="component" value="Unassembled WGS sequence"/>
</dbReference>
<evidence type="ECO:0000313" key="1">
    <source>
        <dbReference type="EMBL" id="THF74445.1"/>
    </source>
</evidence>
<dbReference type="InterPro" id="IPR007347">
    <property type="entry name" value="SpoVS"/>
</dbReference>
<keyword evidence="2" id="KW-1185">Reference proteome</keyword>
<dbReference type="GO" id="GO:0003676">
    <property type="term" value="F:nucleic acid binding"/>
    <property type="evidence" value="ECO:0007669"/>
    <property type="project" value="InterPro"/>
</dbReference>
<protein>
    <submittedName>
        <fullName evidence="1">Stage V sporulation protein S</fullName>
    </submittedName>
</protein>
<dbReference type="AlphaFoldDB" id="A0A4S4BIJ7"/>
<dbReference type="Pfam" id="PF04232">
    <property type="entry name" value="SpoVS"/>
    <property type="match status" value="1"/>
</dbReference>
<dbReference type="InterPro" id="IPR036882">
    <property type="entry name" value="Alba-like_dom_sf"/>
</dbReference>
<proteinExistence type="predicted"/>
<dbReference type="OrthoDB" id="2922520at2"/>
<evidence type="ECO:0000313" key="2">
    <source>
        <dbReference type="Proteomes" id="UP000310334"/>
    </source>
</evidence>
<dbReference type="RefSeq" id="WP_136359063.1">
    <property type="nucleotide sequence ID" value="NZ_CP046266.1"/>
</dbReference>
<reference evidence="1 2" key="1">
    <citation type="submission" date="2019-04" db="EMBL/GenBank/DDBJ databases">
        <title>Bacillus sediminilitoris sp. nov., isolated from a tidal flat sediment on the East China Sea.</title>
        <authorList>
            <person name="Wei Y."/>
            <person name="Mao H."/>
            <person name="Fang J."/>
        </authorList>
    </citation>
    <scope>NUCLEOTIDE SEQUENCE [LARGE SCALE GENOMIC DNA]</scope>
    <source>
        <strain evidence="1 2">DSL-17</strain>
    </source>
</reference>
<dbReference type="Gene3D" id="3.30.110.20">
    <property type="entry name" value="Alba-like domain"/>
    <property type="match status" value="1"/>
</dbReference>
<sequence length="90" mass="9315">MDNVLKVSSKSNPNSVAGAIAGVLSERGVTEIQVIGAGALNQAIKAIAIARGFVAPSGVNLVFVPAFTDILINNESRTAIKLIVGSRKKR</sequence>
<dbReference type="PANTHER" id="PTHR35331:SF1">
    <property type="entry name" value="STAGE V SPORULATION PROTEIN S"/>
    <property type="match status" value="1"/>
</dbReference>
<dbReference type="PANTHER" id="PTHR35331">
    <property type="entry name" value="STAGE V SPORULATION PROTEIN S"/>
    <property type="match status" value="1"/>
</dbReference>
<comment type="caution">
    <text evidence="1">The sequence shown here is derived from an EMBL/GenBank/DDBJ whole genome shotgun (WGS) entry which is preliminary data.</text>
</comment>
<organism evidence="1 2">
    <name type="scientific">Metabacillus sediminilitoris</name>
    <dbReference type="NCBI Taxonomy" id="2567941"/>
    <lineage>
        <taxon>Bacteria</taxon>
        <taxon>Bacillati</taxon>
        <taxon>Bacillota</taxon>
        <taxon>Bacilli</taxon>
        <taxon>Bacillales</taxon>
        <taxon>Bacillaceae</taxon>
        <taxon>Metabacillus</taxon>
    </lineage>
</organism>
<accession>A0A4S4BIJ7</accession>
<name>A0A4S4BIJ7_9BACI</name>
<dbReference type="EMBL" id="SSNT01000037">
    <property type="protein sequence ID" value="THF74445.1"/>
    <property type="molecule type" value="Genomic_DNA"/>
</dbReference>
<gene>
    <name evidence="1" type="ORF">E6W99_25340</name>
</gene>